<protein>
    <submittedName>
        <fullName evidence="1">Uncharacterized protein</fullName>
    </submittedName>
</protein>
<dbReference type="RefSeq" id="WP_329512844.1">
    <property type="nucleotide sequence ID" value="NZ_BAAAYZ010000199.1"/>
</dbReference>
<accession>A0ABU7FZF0</accession>
<sequence>MSVATGGFTLVTYVATLDVPRQDIFVRGTHSVYRVQELEPVGRYGVDCRDVLTGLAERSTFSVCSPASWND</sequence>
<proteinExistence type="predicted"/>
<dbReference type="EMBL" id="JAYWVC010000402">
    <property type="protein sequence ID" value="MED7828504.1"/>
    <property type="molecule type" value="Genomic_DNA"/>
</dbReference>
<evidence type="ECO:0000313" key="2">
    <source>
        <dbReference type="Proteomes" id="UP001333996"/>
    </source>
</evidence>
<name>A0ABU7FZF0_9ACTN</name>
<comment type="caution">
    <text evidence="1">The sequence shown here is derived from an EMBL/GenBank/DDBJ whole genome shotgun (WGS) entry which is preliminary data.</text>
</comment>
<dbReference type="Proteomes" id="UP001333996">
    <property type="component" value="Unassembled WGS sequence"/>
</dbReference>
<reference evidence="1" key="1">
    <citation type="submission" date="2024-01" db="EMBL/GenBank/DDBJ databases">
        <title>First draft genome sequence data of TA4-1, the type strain of Gram-positive actinobacterium Streptomyces chiangmaiensis.</title>
        <authorList>
            <person name="Yasawong M."/>
            <person name="Nantapong N."/>
        </authorList>
    </citation>
    <scope>NUCLEOTIDE SEQUENCE</scope>
    <source>
        <strain evidence="1">TA4-1</strain>
    </source>
</reference>
<keyword evidence="2" id="KW-1185">Reference proteome</keyword>
<gene>
    <name evidence="1" type="ORF">VXC91_43305</name>
</gene>
<organism evidence="1 2">
    <name type="scientific">Streptomyces chiangmaiensis</name>
    <dbReference type="NCBI Taxonomy" id="766497"/>
    <lineage>
        <taxon>Bacteria</taxon>
        <taxon>Bacillati</taxon>
        <taxon>Actinomycetota</taxon>
        <taxon>Actinomycetes</taxon>
        <taxon>Kitasatosporales</taxon>
        <taxon>Streptomycetaceae</taxon>
        <taxon>Streptomyces</taxon>
    </lineage>
</organism>
<evidence type="ECO:0000313" key="1">
    <source>
        <dbReference type="EMBL" id="MED7828504.1"/>
    </source>
</evidence>